<comment type="caution">
    <text evidence="2">The sequence shown here is derived from an EMBL/GenBank/DDBJ whole genome shotgun (WGS) entry which is preliminary data.</text>
</comment>
<dbReference type="Pfam" id="PF13456">
    <property type="entry name" value="RVT_3"/>
    <property type="match status" value="1"/>
</dbReference>
<accession>A0A392S2U6</accession>
<feature type="domain" description="RNase H type-1" evidence="1">
    <location>
        <begin position="2"/>
        <end position="56"/>
    </location>
</feature>
<dbReference type="CDD" id="cd06222">
    <property type="entry name" value="RNase_H_like"/>
    <property type="match status" value="1"/>
</dbReference>
<dbReference type="Proteomes" id="UP000265520">
    <property type="component" value="Unassembled WGS sequence"/>
</dbReference>
<evidence type="ECO:0000313" key="3">
    <source>
        <dbReference type="Proteomes" id="UP000265520"/>
    </source>
</evidence>
<sequence>MHAELQAIFHGLEKAWNHGYRHVECESDCQSLLKLIKEGVPTTHPCALVIDLIKRFIDYPWLLLFIIHCGKIIVVQT</sequence>
<reference evidence="2 3" key="1">
    <citation type="journal article" date="2018" name="Front. Plant Sci.">
        <title>Red Clover (Trifolium pratense) and Zigzag Clover (T. medium) - A Picture of Genomic Similarities and Differences.</title>
        <authorList>
            <person name="Dluhosova J."/>
            <person name="Istvanek J."/>
            <person name="Nedelnik J."/>
            <person name="Repkova J."/>
        </authorList>
    </citation>
    <scope>NUCLEOTIDE SEQUENCE [LARGE SCALE GENOMIC DNA]</scope>
    <source>
        <strain evidence="3">cv. 10/8</strain>
        <tissue evidence="2">Leaf</tissue>
    </source>
</reference>
<feature type="non-terminal residue" evidence="2">
    <location>
        <position position="77"/>
    </location>
</feature>
<name>A0A392S2U6_9FABA</name>
<dbReference type="InterPro" id="IPR002156">
    <property type="entry name" value="RNaseH_domain"/>
</dbReference>
<dbReference type="Gene3D" id="3.30.420.10">
    <property type="entry name" value="Ribonuclease H-like superfamily/Ribonuclease H"/>
    <property type="match status" value="1"/>
</dbReference>
<organism evidence="2 3">
    <name type="scientific">Trifolium medium</name>
    <dbReference type="NCBI Taxonomy" id="97028"/>
    <lineage>
        <taxon>Eukaryota</taxon>
        <taxon>Viridiplantae</taxon>
        <taxon>Streptophyta</taxon>
        <taxon>Embryophyta</taxon>
        <taxon>Tracheophyta</taxon>
        <taxon>Spermatophyta</taxon>
        <taxon>Magnoliopsida</taxon>
        <taxon>eudicotyledons</taxon>
        <taxon>Gunneridae</taxon>
        <taxon>Pentapetalae</taxon>
        <taxon>rosids</taxon>
        <taxon>fabids</taxon>
        <taxon>Fabales</taxon>
        <taxon>Fabaceae</taxon>
        <taxon>Papilionoideae</taxon>
        <taxon>50 kb inversion clade</taxon>
        <taxon>NPAAA clade</taxon>
        <taxon>Hologalegina</taxon>
        <taxon>IRL clade</taxon>
        <taxon>Trifolieae</taxon>
        <taxon>Trifolium</taxon>
    </lineage>
</organism>
<dbReference type="InterPro" id="IPR012337">
    <property type="entry name" value="RNaseH-like_sf"/>
</dbReference>
<dbReference type="AlphaFoldDB" id="A0A392S2U6"/>
<dbReference type="SUPFAM" id="SSF53098">
    <property type="entry name" value="Ribonuclease H-like"/>
    <property type="match status" value="1"/>
</dbReference>
<proteinExistence type="predicted"/>
<evidence type="ECO:0000313" key="2">
    <source>
        <dbReference type="EMBL" id="MCI42524.1"/>
    </source>
</evidence>
<dbReference type="InterPro" id="IPR036397">
    <property type="entry name" value="RNaseH_sf"/>
</dbReference>
<dbReference type="EMBL" id="LXQA010305581">
    <property type="protein sequence ID" value="MCI42524.1"/>
    <property type="molecule type" value="Genomic_DNA"/>
</dbReference>
<dbReference type="InterPro" id="IPR044730">
    <property type="entry name" value="RNase_H-like_dom_plant"/>
</dbReference>
<protein>
    <submittedName>
        <fullName evidence="2">Ribonuclease H protein</fullName>
    </submittedName>
</protein>
<dbReference type="GO" id="GO:0004523">
    <property type="term" value="F:RNA-DNA hybrid ribonuclease activity"/>
    <property type="evidence" value="ECO:0007669"/>
    <property type="project" value="InterPro"/>
</dbReference>
<keyword evidence="3" id="KW-1185">Reference proteome</keyword>
<evidence type="ECO:0000259" key="1">
    <source>
        <dbReference type="Pfam" id="PF13456"/>
    </source>
</evidence>
<dbReference type="GO" id="GO:0003676">
    <property type="term" value="F:nucleic acid binding"/>
    <property type="evidence" value="ECO:0007669"/>
    <property type="project" value="InterPro"/>
</dbReference>